<dbReference type="InterPro" id="IPR051090">
    <property type="entry name" value="Inositol_monoP_superfamily"/>
</dbReference>
<feature type="binding site" evidence="6">
    <location>
        <position position="121"/>
    </location>
    <ligand>
        <name>Mg(2+)</name>
        <dbReference type="ChEBI" id="CHEBI:18420"/>
        <label>1</label>
        <note>catalytic</note>
    </ligand>
</feature>
<dbReference type="GeneID" id="94835372"/>
<keyword evidence="4" id="KW-0378">Hydrolase</keyword>
<dbReference type="OrthoDB" id="411145at2759"/>
<dbReference type="Pfam" id="PF00459">
    <property type="entry name" value="Inositol_P"/>
    <property type="match status" value="1"/>
</dbReference>
<dbReference type="VEuPathDB" id="TrichDB:TRFO_19224"/>
<dbReference type="EMBL" id="MLAK01000590">
    <property type="protein sequence ID" value="OHT11346.1"/>
    <property type="molecule type" value="Genomic_DNA"/>
</dbReference>
<evidence type="ECO:0000256" key="5">
    <source>
        <dbReference type="ARBA" id="ARBA00022842"/>
    </source>
</evidence>
<keyword evidence="3 6" id="KW-0479">Metal-binding</keyword>
<evidence type="ECO:0000256" key="4">
    <source>
        <dbReference type="ARBA" id="ARBA00022801"/>
    </source>
</evidence>
<gene>
    <name evidence="7" type="ORF">TRFO_19224</name>
</gene>
<comment type="cofactor">
    <cofactor evidence="1 6">
        <name>Mg(2+)</name>
        <dbReference type="ChEBI" id="CHEBI:18420"/>
    </cofactor>
</comment>
<feature type="binding site" evidence="6">
    <location>
        <position position="119"/>
    </location>
    <ligand>
        <name>Mg(2+)</name>
        <dbReference type="ChEBI" id="CHEBI:18420"/>
        <label>1</label>
        <note>catalytic</note>
    </ligand>
</feature>
<dbReference type="Gene3D" id="3.30.540.10">
    <property type="entry name" value="Fructose-1,6-Bisphosphatase, subunit A, domain 1"/>
    <property type="match status" value="1"/>
</dbReference>
<organism evidence="7 8">
    <name type="scientific">Tritrichomonas foetus</name>
    <dbReference type="NCBI Taxonomy" id="1144522"/>
    <lineage>
        <taxon>Eukaryota</taxon>
        <taxon>Metamonada</taxon>
        <taxon>Parabasalia</taxon>
        <taxon>Tritrichomonadida</taxon>
        <taxon>Tritrichomonadidae</taxon>
        <taxon>Tritrichomonas</taxon>
    </lineage>
</organism>
<keyword evidence="8" id="KW-1185">Reference proteome</keyword>
<name>A0A1J4KJR9_9EUKA</name>
<feature type="binding site" evidence="6">
    <location>
        <position position="122"/>
    </location>
    <ligand>
        <name>Mg(2+)</name>
        <dbReference type="ChEBI" id="CHEBI:18420"/>
        <label>1</label>
        <note>catalytic</note>
    </ligand>
</feature>
<proteinExistence type="inferred from homology"/>
<evidence type="ECO:0000313" key="8">
    <source>
        <dbReference type="Proteomes" id="UP000179807"/>
    </source>
</evidence>
<evidence type="ECO:0000256" key="3">
    <source>
        <dbReference type="ARBA" id="ARBA00022723"/>
    </source>
</evidence>
<dbReference type="Proteomes" id="UP000179807">
    <property type="component" value="Unassembled WGS sequence"/>
</dbReference>
<dbReference type="RefSeq" id="XP_068364482.1">
    <property type="nucleotide sequence ID" value="XM_068500668.1"/>
</dbReference>
<dbReference type="PROSITE" id="PS00629">
    <property type="entry name" value="IMP_1"/>
    <property type="match status" value="1"/>
</dbReference>
<feature type="binding site" evidence="6">
    <location>
        <position position="73"/>
    </location>
    <ligand>
        <name>Mg(2+)</name>
        <dbReference type="ChEBI" id="CHEBI:18420"/>
        <label>1</label>
        <note>catalytic</note>
    </ligand>
</feature>
<dbReference type="InterPro" id="IPR020583">
    <property type="entry name" value="Inositol_monoP_metal-BS"/>
</dbReference>
<dbReference type="GO" id="GO:0000103">
    <property type="term" value="P:sulfate assimilation"/>
    <property type="evidence" value="ECO:0007669"/>
    <property type="project" value="TreeGrafter"/>
</dbReference>
<dbReference type="InterPro" id="IPR000760">
    <property type="entry name" value="Inositol_monophosphatase-like"/>
</dbReference>
<evidence type="ECO:0000256" key="1">
    <source>
        <dbReference type="ARBA" id="ARBA00001946"/>
    </source>
</evidence>
<dbReference type="PANTHER" id="PTHR43200:SF6">
    <property type="entry name" value="3'(2'),5'-BISPHOSPHATE NUCLEOTIDASE"/>
    <property type="match status" value="1"/>
</dbReference>
<feature type="binding site" evidence="6">
    <location>
        <position position="259"/>
    </location>
    <ligand>
        <name>Mg(2+)</name>
        <dbReference type="ChEBI" id="CHEBI:18420"/>
        <label>1</label>
        <note>catalytic</note>
    </ligand>
</feature>
<comment type="caution">
    <text evidence="7">The sequence shown here is derived from an EMBL/GenBank/DDBJ whole genome shotgun (WGS) entry which is preliminary data.</text>
</comment>
<accession>A0A1J4KJR9</accession>
<dbReference type="Gene3D" id="3.40.190.80">
    <property type="match status" value="1"/>
</dbReference>
<comment type="similarity">
    <text evidence="2">Belongs to the inositol monophosphatase superfamily.</text>
</comment>
<evidence type="ECO:0000256" key="2">
    <source>
        <dbReference type="ARBA" id="ARBA00009759"/>
    </source>
</evidence>
<dbReference type="SUPFAM" id="SSF56655">
    <property type="entry name" value="Carbohydrate phosphatase"/>
    <property type="match status" value="1"/>
</dbReference>
<dbReference type="GO" id="GO:0046872">
    <property type="term" value="F:metal ion binding"/>
    <property type="evidence" value="ECO:0007669"/>
    <property type="project" value="UniProtKB-KW"/>
</dbReference>
<dbReference type="PANTHER" id="PTHR43200">
    <property type="entry name" value="PHOSPHATASE"/>
    <property type="match status" value="1"/>
</dbReference>
<dbReference type="AlphaFoldDB" id="A0A1J4KJR9"/>
<evidence type="ECO:0000256" key="6">
    <source>
        <dbReference type="PIRSR" id="PIRSR600760-2"/>
    </source>
</evidence>
<keyword evidence="5 6" id="KW-0460">Magnesium</keyword>
<dbReference type="GO" id="GO:0008441">
    <property type="term" value="F:3'(2'),5'-bisphosphate nucleotidase activity"/>
    <property type="evidence" value="ECO:0007669"/>
    <property type="project" value="TreeGrafter"/>
</dbReference>
<evidence type="ECO:0000313" key="7">
    <source>
        <dbReference type="EMBL" id="OHT11346.1"/>
    </source>
</evidence>
<sequence length="324" mass="36815">MSRFGEYTREIETLINILIPTIDVSIRGQEELKSCDVFIKSDKSPVSICDYACQTLIVKGIHKNFPEDKILGEEDVNASDSNFIQLVKHILPEDLDPISICKDIITEITDDMDRVWVIDPIDGTYDFIKNGNFAIATALLVNLEVVCSIVAWPRHKSSITGLPKNGPLIFVSAKNHGSFAVDLEKNYIPLVKSDTPRNRLIKPINMREPEILTYELLKEKLKIDEEFSDSSMTKGFVLAAGAGVVYMRIRCLGDEHVWDIAPFELLVREAGGFATNIDGEQIKYNKIGRVVDSRRGLIFTFKDEDYHQQVLEIYREAYAKYYNK</sequence>
<reference evidence="7" key="1">
    <citation type="submission" date="2016-10" db="EMBL/GenBank/DDBJ databases">
        <authorList>
            <person name="Benchimol M."/>
            <person name="Almeida L.G."/>
            <person name="Vasconcelos A.T."/>
            <person name="Perreira-Neves A."/>
            <person name="Rosa I.A."/>
            <person name="Tasca T."/>
            <person name="Bogo M.R."/>
            <person name="de Souza W."/>
        </authorList>
    </citation>
    <scope>NUCLEOTIDE SEQUENCE [LARGE SCALE GENOMIC DNA]</scope>
    <source>
        <strain evidence="7">K</strain>
    </source>
</reference>
<protein>
    <submittedName>
        <fullName evidence="7">Inositol monophosphatase family protein</fullName>
    </submittedName>
</protein>